<protein>
    <submittedName>
        <fullName evidence="1">Uncharacterized protein</fullName>
    </submittedName>
</protein>
<reference evidence="1 2" key="1">
    <citation type="submission" date="2008-03" db="EMBL/GenBank/DDBJ databases">
        <title>Sequencing of the draft genome and assembly of Burkholderia ambifaria MEX-5.</title>
        <authorList>
            <consortium name="US DOE Joint Genome Institute (JGI-PGF)"/>
            <person name="Copeland A."/>
            <person name="Lucas S."/>
            <person name="Lapidus A."/>
            <person name="Glavina del Rio T."/>
            <person name="Dalin E."/>
            <person name="Tice H."/>
            <person name="Bruce D."/>
            <person name="Goodwin L."/>
            <person name="Pitluck S."/>
            <person name="Larimer F."/>
            <person name="Land M.L."/>
            <person name="Hauser L."/>
            <person name="Tiedje J."/>
            <person name="Richardson P."/>
        </authorList>
    </citation>
    <scope>NUCLEOTIDE SEQUENCE [LARGE SCALE GENOMIC DNA]</scope>
    <source>
        <strain evidence="1 2">MEX-5</strain>
    </source>
</reference>
<evidence type="ECO:0000313" key="1">
    <source>
        <dbReference type="EMBL" id="EDT39693.1"/>
    </source>
</evidence>
<dbReference type="RefSeq" id="WP_006760342.1">
    <property type="nucleotide sequence ID" value="NZ_ABLK01000172.1"/>
</dbReference>
<dbReference type="PATRIC" id="fig|396597.7.peg.3247"/>
<proteinExistence type="predicted"/>
<dbReference type="EMBL" id="ABLK01000172">
    <property type="protein sequence ID" value="EDT39693.1"/>
    <property type="molecule type" value="Genomic_DNA"/>
</dbReference>
<comment type="caution">
    <text evidence="1">The sequence shown here is derived from an EMBL/GenBank/DDBJ whole genome shotgun (WGS) entry which is preliminary data.</text>
</comment>
<gene>
    <name evidence="1" type="ORF">BamMEX5DRAFT_4527</name>
</gene>
<name>B1T9R1_9BURK</name>
<sequence>MHKVSKPVTEKEHADCPYFLHSSIHLHAMVQQLHTSPNDEPDAVSPRYSGNMQMLLVRTPDPCISTYLSPLDAVMGSRALMRDDGHFWPIDFRQVDTRRFIEQQGRLLVAVNYAYGATEGRLVASDTGHPLMVNFSSWFDVPVEQRDHFTIRFDDSATEQIDDIYRRAGLPRFAETLDMMRTWTAEEIADAEAEALACMPPTVTVAGAAVDQYAIYDPESGEWIITDFH</sequence>
<evidence type="ECO:0000313" key="2">
    <source>
        <dbReference type="Proteomes" id="UP000004814"/>
    </source>
</evidence>
<accession>B1T9R1</accession>
<organism evidence="1 2">
    <name type="scientific">Burkholderia ambifaria MEX-5</name>
    <dbReference type="NCBI Taxonomy" id="396597"/>
    <lineage>
        <taxon>Bacteria</taxon>
        <taxon>Pseudomonadati</taxon>
        <taxon>Pseudomonadota</taxon>
        <taxon>Betaproteobacteria</taxon>
        <taxon>Burkholderiales</taxon>
        <taxon>Burkholderiaceae</taxon>
        <taxon>Burkholderia</taxon>
        <taxon>Burkholderia cepacia complex</taxon>
    </lineage>
</organism>
<dbReference type="AlphaFoldDB" id="B1T9R1"/>
<dbReference type="Proteomes" id="UP000004814">
    <property type="component" value="Unassembled WGS sequence"/>
</dbReference>